<dbReference type="GO" id="GO:0051920">
    <property type="term" value="F:peroxiredoxin activity"/>
    <property type="evidence" value="ECO:0007669"/>
    <property type="project" value="InterPro"/>
</dbReference>
<dbReference type="SUPFAM" id="SSF69118">
    <property type="entry name" value="AhpD-like"/>
    <property type="match status" value="1"/>
</dbReference>
<sequence>MSSLVFDRRERAFALLAQLDPQAPAKVAASLDALSDDFAELVLGFAFADVVARPGIDLRTREMLTVAALMAMGNAPGQLEFHIRAALNVGVSREEIIEVLLQIAVYAGVPACMNGISAARKAFASHAERQDSQQEGRLDQD</sequence>
<dbReference type="Gene3D" id="1.20.1290.10">
    <property type="entry name" value="AhpD-like"/>
    <property type="match status" value="1"/>
</dbReference>
<feature type="domain" description="Carboxymuconolactone decarboxylase-like" evidence="1">
    <location>
        <begin position="37"/>
        <end position="120"/>
    </location>
</feature>
<dbReference type="Proteomes" id="UP000268070">
    <property type="component" value="Chromosome"/>
</dbReference>
<accession>A0A3G2HTT1</accession>
<dbReference type="InterPro" id="IPR029032">
    <property type="entry name" value="AhpD-like"/>
</dbReference>
<evidence type="ECO:0000259" key="1">
    <source>
        <dbReference type="Pfam" id="PF02627"/>
    </source>
</evidence>
<dbReference type="RefSeq" id="WP_121738602.1">
    <property type="nucleotide sequence ID" value="NZ_CP032153.1"/>
</dbReference>
<dbReference type="KEGG" id="aaqu:D3M96_07895"/>
<reference evidence="2 3" key="1">
    <citation type="submission" date="2018-09" db="EMBL/GenBank/DDBJ databases">
        <title>Complete genome sequence of the hydrocarbonoclastic bacterium Alcaligenes aquatilis QD168, isolated from a crude-oil polluted marine sediment of Central Chile.</title>
        <authorList>
            <person name="Duran R.E."/>
            <person name="Barra B."/>
            <person name="Salva-Serra F."/>
            <person name="Mendez V."/>
            <person name="Moore E.R.B."/>
            <person name="Seeger M."/>
        </authorList>
    </citation>
    <scope>NUCLEOTIDE SEQUENCE [LARGE SCALE GENOMIC DNA]</scope>
    <source>
        <strain evidence="2 3">QD168</strain>
    </source>
</reference>
<organism evidence="2 3">
    <name type="scientific">Alcaligenes aquatilis</name>
    <dbReference type="NCBI Taxonomy" id="323284"/>
    <lineage>
        <taxon>Bacteria</taxon>
        <taxon>Pseudomonadati</taxon>
        <taxon>Pseudomonadota</taxon>
        <taxon>Betaproteobacteria</taxon>
        <taxon>Burkholderiales</taxon>
        <taxon>Alcaligenaceae</taxon>
        <taxon>Alcaligenes</taxon>
    </lineage>
</organism>
<evidence type="ECO:0000313" key="2">
    <source>
        <dbReference type="EMBL" id="AYN20454.1"/>
    </source>
</evidence>
<dbReference type="PANTHER" id="PTHR33570">
    <property type="entry name" value="4-CARBOXYMUCONOLACTONE DECARBOXYLASE FAMILY PROTEIN"/>
    <property type="match status" value="1"/>
</dbReference>
<dbReference type="InterPro" id="IPR052512">
    <property type="entry name" value="4CMD/NDH-1_regulator"/>
</dbReference>
<dbReference type="EMBL" id="CP032153">
    <property type="protein sequence ID" value="AYN20454.1"/>
    <property type="molecule type" value="Genomic_DNA"/>
</dbReference>
<proteinExistence type="predicted"/>
<dbReference type="InterPro" id="IPR003779">
    <property type="entry name" value="CMD-like"/>
</dbReference>
<dbReference type="OrthoDB" id="9801400at2"/>
<evidence type="ECO:0000313" key="3">
    <source>
        <dbReference type="Proteomes" id="UP000268070"/>
    </source>
</evidence>
<dbReference type="AlphaFoldDB" id="A0A3G2HTT1"/>
<dbReference type="PANTHER" id="PTHR33570:SF10">
    <property type="entry name" value="GAMMA-CARBOXYMUCONOLACTONE DECARBOXYLASE"/>
    <property type="match status" value="1"/>
</dbReference>
<gene>
    <name evidence="2" type="ORF">D3M96_07895</name>
</gene>
<dbReference type="Pfam" id="PF02627">
    <property type="entry name" value="CMD"/>
    <property type="match status" value="1"/>
</dbReference>
<protein>
    <submittedName>
        <fullName evidence="2">Carboxymuconolactone decarboxylase</fullName>
    </submittedName>
</protein>
<name>A0A3G2HTT1_9BURK</name>